<evidence type="ECO:0000256" key="3">
    <source>
        <dbReference type="ARBA" id="ARBA00022448"/>
    </source>
</evidence>
<comment type="function">
    <text evidence="7">Part of a binding-protein-dependent transport system for a sugar.</text>
</comment>
<protein>
    <recommendedName>
        <fullName evidence="8">Probable sugar-binding periplasmic protein</fullName>
    </recommendedName>
</protein>
<dbReference type="Pfam" id="PF01547">
    <property type="entry name" value="SBP_bac_1"/>
    <property type="match status" value="1"/>
</dbReference>
<evidence type="ECO:0000256" key="5">
    <source>
        <dbReference type="ARBA" id="ARBA00022729"/>
    </source>
</evidence>
<dbReference type="Proteomes" id="UP000183447">
    <property type="component" value="Unassembled WGS sequence"/>
</dbReference>
<dbReference type="GO" id="GO:0042597">
    <property type="term" value="C:periplasmic space"/>
    <property type="evidence" value="ECO:0007669"/>
    <property type="project" value="UniProtKB-SubCell"/>
</dbReference>
<keyword evidence="5 9" id="KW-0732">Signal</keyword>
<evidence type="ECO:0000256" key="8">
    <source>
        <dbReference type="ARBA" id="ARBA00049753"/>
    </source>
</evidence>
<evidence type="ECO:0000313" key="10">
    <source>
        <dbReference type="EMBL" id="SFZ80693.1"/>
    </source>
</evidence>
<dbReference type="PANTHER" id="PTHR43649">
    <property type="entry name" value="ARABINOSE-BINDING PROTEIN-RELATED"/>
    <property type="match status" value="1"/>
</dbReference>
<feature type="signal peptide" evidence="9">
    <location>
        <begin position="1"/>
        <end position="24"/>
    </location>
</feature>
<evidence type="ECO:0000256" key="7">
    <source>
        <dbReference type="ARBA" id="ARBA00049629"/>
    </source>
</evidence>
<evidence type="ECO:0000313" key="11">
    <source>
        <dbReference type="Proteomes" id="UP000183447"/>
    </source>
</evidence>
<evidence type="ECO:0000256" key="2">
    <source>
        <dbReference type="ARBA" id="ARBA00008520"/>
    </source>
</evidence>
<keyword evidence="11" id="KW-1185">Reference proteome</keyword>
<organism evidence="10 11">
    <name type="scientific">Devosia enhydra</name>
    <dbReference type="NCBI Taxonomy" id="665118"/>
    <lineage>
        <taxon>Bacteria</taxon>
        <taxon>Pseudomonadati</taxon>
        <taxon>Pseudomonadota</taxon>
        <taxon>Alphaproteobacteria</taxon>
        <taxon>Hyphomicrobiales</taxon>
        <taxon>Devosiaceae</taxon>
        <taxon>Devosia</taxon>
    </lineage>
</organism>
<dbReference type="RefSeq" id="WP_072338453.1">
    <property type="nucleotide sequence ID" value="NZ_FPKU01000001.1"/>
</dbReference>
<name>A0A1K2HSL5_9HYPH</name>
<gene>
    <name evidence="10" type="ORF">SAMN02983003_0072</name>
</gene>
<dbReference type="STRING" id="665118.SAMN02983003_0072"/>
<proteinExistence type="inferred from homology"/>
<dbReference type="EMBL" id="FPKU01000001">
    <property type="protein sequence ID" value="SFZ80693.1"/>
    <property type="molecule type" value="Genomic_DNA"/>
</dbReference>
<keyword evidence="6" id="KW-0574">Periplasm</keyword>
<dbReference type="InterPro" id="IPR006059">
    <property type="entry name" value="SBP"/>
</dbReference>
<comment type="similarity">
    <text evidence="2">Belongs to the bacterial solute-binding protein 1 family.</text>
</comment>
<evidence type="ECO:0000256" key="6">
    <source>
        <dbReference type="ARBA" id="ARBA00022764"/>
    </source>
</evidence>
<accession>A0A1K2HSL5</accession>
<evidence type="ECO:0000256" key="9">
    <source>
        <dbReference type="SAM" id="SignalP"/>
    </source>
</evidence>
<dbReference type="SUPFAM" id="SSF53850">
    <property type="entry name" value="Periplasmic binding protein-like II"/>
    <property type="match status" value="1"/>
</dbReference>
<reference evidence="10 11" key="1">
    <citation type="submission" date="2016-11" db="EMBL/GenBank/DDBJ databases">
        <authorList>
            <person name="Jaros S."/>
            <person name="Januszkiewicz K."/>
            <person name="Wedrychowicz H."/>
        </authorList>
    </citation>
    <scope>NUCLEOTIDE SEQUENCE [LARGE SCALE GENOMIC DNA]</scope>
    <source>
        <strain evidence="10 11">ATCC 23634</strain>
    </source>
</reference>
<evidence type="ECO:0000256" key="4">
    <source>
        <dbReference type="ARBA" id="ARBA00022597"/>
    </source>
</evidence>
<dbReference type="Gene3D" id="3.40.190.10">
    <property type="entry name" value="Periplasmic binding protein-like II"/>
    <property type="match status" value="2"/>
</dbReference>
<keyword evidence="4" id="KW-0762">Sugar transport</keyword>
<dbReference type="OrthoDB" id="7819610at2"/>
<dbReference type="AlphaFoldDB" id="A0A1K2HSL5"/>
<dbReference type="PANTHER" id="PTHR43649:SF28">
    <property type="entry name" value="BINDING PROTEIN COMPONENT OF ABC SUGAR TRANSPORTER-RELATED"/>
    <property type="match status" value="1"/>
</dbReference>
<feature type="chain" id="PRO_5012046566" description="Probable sugar-binding periplasmic protein" evidence="9">
    <location>
        <begin position="25"/>
        <end position="412"/>
    </location>
</feature>
<comment type="subcellular location">
    <subcellularLocation>
        <location evidence="1">Periplasm</location>
    </subcellularLocation>
</comment>
<sequence length="412" mass="43795">MRFRKFALLATTAAVLVGAGSVRAEDVEVLHYYTSGGESRAVNVLKEDLEKIGHTWVDSAIAGGGGANAMTVLKTRVISGNPPKAVQMRGPAIQDWASQDALVPLDAVSGDWDNLLPPAIAEVLKYDGHYYGVVNWVHRVNWMYINKPMLDEVGGTVPTTWDEFFAVADKMKAAGHTAIAHGGTPYHDAVYFEGIVQSMGVDFYRKAILEGDAEALNSPTMVQVFDILRKSTEYFDDATQGRPWNLAAAMVIEGQAGFLFMGDWAKGEFSAAGKVPGVDYICAVRPGNEGIFTFIADGFVFFKQNGGEATEGQLELASLIASPDFQLRGAQFKGAIPALNTVPVDSFDDCSKKAAADLQSTAASGGLVPSQNQGTTEAVLGAIRDVVTNFINSDQDSASAAADLAAAVQAAK</sequence>
<evidence type="ECO:0000256" key="1">
    <source>
        <dbReference type="ARBA" id="ARBA00004418"/>
    </source>
</evidence>
<dbReference type="InterPro" id="IPR050490">
    <property type="entry name" value="Bact_solute-bd_prot1"/>
</dbReference>
<keyword evidence="3" id="KW-0813">Transport</keyword>